<dbReference type="AlphaFoldDB" id="A0A834ALM6"/>
<reference evidence="3 4" key="1">
    <citation type="journal article" date="2020" name="Nature">
        <title>Six reference-quality genomes reveal evolution of bat adaptations.</title>
        <authorList>
            <person name="Jebb D."/>
            <person name="Huang Z."/>
            <person name="Pippel M."/>
            <person name="Hughes G.M."/>
            <person name="Lavrichenko K."/>
            <person name="Devanna P."/>
            <person name="Winkler S."/>
            <person name="Jermiin L.S."/>
            <person name="Skirmuntt E.C."/>
            <person name="Katzourakis A."/>
            <person name="Burkitt-Gray L."/>
            <person name="Ray D.A."/>
            <person name="Sullivan K.A.M."/>
            <person name="Roscito J.G."/>
            <person name="Kirilenko B.M."/>
            <person name="Davalos L.M."/>
            <person name="Corthals A.P."/>
            <person name="Power M.L."/>
            <person name="Jones G."/>
            <person name="Ransome R.D."/>
            <person name="Dechmann D.K.N."/>
            <person name="Locatelli A.G."/>
            <person name="Puechmaille S.J."/>
            <person name="Fedrigo O."/>
            <person name="Jarvis E.D."/>
            <person name="Hiller M."/>
            <person name="Vernes S.C."/>
            <person name="Myers E.W."/>
            <person name="Teeling E.C."/>
        </authorList>
    </citation>
    <scope>NUCLEOTIDE SEQUENCE [LARGE SCALE GENOMIC DNA]</scope>
    <source>
        <strain evidence="3">Bat1K_MPI-CBG_1</strain>
    </source>
</reference>
<protein>
    <submittedName>
        <fullName evidence="3">Uncharacterized protein</fullName>
    </submittedName>
</protein>
<evidence type="ECO:0000256" key="2">
    <source>
        <dbReference type="SAM" id="Phobius"/>
    </source>
</evidence>
<organism evidence="3 4">
    <name type="scientific">Phyllostomus discolor</name>
    <name type="common">pale spear-nosed bat</name>
    <dbReference type="NCBI Taxonomy" id="89673"/>
    <lineage>
        <taxon>Eukaryota</taxon>
        <taxon>Metazoa</taxon>
        <taxon>Chordata</taxon>
        <taxon>Craniata</taxon>
        <taxon>Vertebrata</taxon>
        <taxon>Euteleostomi</taxon>
        <taxon>Mammalia</taxon>
        <taxon>Eutheria</taxon>
        <taxon>Laurasiatheria</taxon>
        <taxon>Chiroptera</taxon>
        <taxon>Yangochiroptera</taxon>
        <taxon>Phyllostomidae</taxon>
        <taxon>Phyllostominae</taxon>
        <taxon>Phyllostomus</taxon>
    </lineage>
</organism>
<keyword evidence="2" id="KW-0472">Membrane</keyword>
<dbReference type="EMBL" id="JABVXQ010000004">
    <property type="protein sequence ID" value="KAF6114675.1"/>
    <property type="molecule type" value="Genomic_DNA"/>
</dbReference>
<evidence type="ECO:0000256" key="1">
    <source>
        <dbReference type="SAM" id="MobiDB-lite"/>
    </source>
</evidence>
<comment type="caution">
    <text evidence="3">The sequence shown here is derived from an EMBL/GenBank/DDBJ whole genome shotgun (WGS) entry which is preliminary data.</text>
</comment>
<sequence>MKFHLPPFLSPSLSPSSLPSPRPPHPAPPSPSQAFGIIILITKSYSVLGGKRCTPFTELENSKGRKLKGKIPGPQFRLPLHIQISLMTRFEMHIKLCGFLSTASGTKFFALSLSFFFVEARTRKKECCL</sequence>
<dbReference type="Proteomes" id="UP000664940">
    <property type="component" value="Unassembled WGS sequence"/>
</dbReference>
<gene>
    <name evidence="3" type="ORF">HJG60_010628</name>
</gene>
<feature type="compositionally biased region" description="Low complexity" evidence="1">
    <location>
        <begin position="1"/>
        <end position="17"/>
    </location>
</feature>
<name>A0A834ALM6_9CHIR</name>
<feature type="region of interest" description="Disordered" evidence="1">
    <location>
        <begin position="1"/>
        <end position="31"/>
    </location>
</feature>
<keyword evidence="2" id="KW-0812">Transmembrane</keyword>
<feature type="compositionally biased region" description="Pro residues" evidence="1">
    <location>
        <begin position="18"/>
        <end position="31"/>
    </location>
</feature>
<evidence type="ECO:0000313" key="3">
    <source>
        <dbReference type="EMBL" id="KAF6114675.1"/>
    </source>
</evidence>
<feature type="transmembrane region" description="Helical" evidence="2">
    <location>
        <begin position="96"/>
        <end position="118"/>
    </location>
</feature>
<proteinExistence type="predicted"/>
<keyword evidence="2" id="KW-1133">Transmembrane helix</keyword>
<accession>A0A834ALM6</accession>
<evidence type="ECO:0000313" key="4">
    <source>
        <dbReference type="Proteomes" id="UP000664940"/>
    </source>
</evidence>